<dbReference type="Pfam" id="PF09234">
    <property type="entry name" value="DUF1963"/>
    <property type="match status" value="1"/>
</dbReference>
<dbReference type="PANTHER" id="PTHR36436">
    <property type="entry name" value="SLL5081 PROTEIN"/>
    <property type="match status" value="1"/>
</dbReference>
<comment type="caution">
    <text evidence="1">The sequence shown here is derived from an EMBL/GenBank/DDBJ whole genome shotgun (WGS) entry which is preliminary data.</text>
</comment>
<dbReference type="InterPro" id="IPR015315">
    <property type="entry name" value="DUF1963"/>
</dbReference>
<protein>
    <submittedName>
        <fullName evidence="1">DUF1963 domain-containing protein</fullName>
    </submittedName>
</protein>
<name>A0A417YSD4_9BACI</name>
<dbReference type="SUPFAM" id="SSF103032">
    <property type="entry name" value="Hypothetical protein YwqG"/>
    <property type="match status" value="1"/>
</dbReference>
<evidence type="ECO:0000313" key="2">
    <source>
        <dbReference type="Proteomes" id="UP000284416"/>
    </source>
</evidence>
<dbReference type="PANTHER" id="PTHR36436:SF6">
    <property type="entry name" value="SLL5081 PROTEIN"/>
    <property type="match status" value="1"/>
</dbReference>
<dbReference type="OrthoDB" id="57088at2"/>
<keyword evidence="2" id="KW-1185">Reference proteome</keyword>
<dbReference type="AlphaFoldDB" id="A0A417YSD4"/>
<sequence length="263" mass="30540">MIHPALKLPKELEVYRSEIDKTVKPCVRITTEKGETSLTQSKFGGQPYMPKECTHPKDEHNHYMALFAQINFSEVPHIEAMPKTGILQFYLSPVDDMYGLDFDDPYSQKNFRIVFHEKVVEESELITDFSYIPDLGDDYESIVEEGRMKFELIASPVSNGDFRFEELLDADLSKPINHKKYEDLLELYTEELAAEGHRIGGYPYFTQMDPREKGDPEILLFQADTDDEIGLMFGDCGVANFFIREEDLRNRNFQNVLYNWDCC</sequence>
<reference evidence="1 2" key="1">
    <citation type="journal article" date="2017" name="Int. J. Syst. Evol. Microbiol.">
        <title>Bacillus notoginsengisoli sp. nov., a novel bacterium isolated from the rhizosphere of Panax notoginseng.</title>
        <authorList>
            <person name="Zhang M.Y."/>
            <person name="Cheng J."/>
            <person name="Cai Y."/>
            <person name="Zhang T.Y."/>
            <person name="Wu Y.Y."/>
            <person name="Manikprabhu D."/>
            <person name="Li W.J."/>
            <person name="Zhang Y.X."/>
        </authorList>
    </citation>
    <scope>NUCLEOTIDE SEQUENCE [LARGE SCALE GENOMIC DNA]</scope>
    <source>
        <strain evidence="1 2">JCM 30743</strain>
    </source>
</reference>
<accession>A0A417YSD4</accession>
<proteinExistence type="predicted"/>
<evidence type="ECO:0000313" key="1">
    <source>
        <dbReference type="EMBL" id="RHW38899.1"/>
    </source>
</evidence>
<gene>
    <name evidence="1" type="ORF">D1B31_13020</name>
</gene>
<dbReference type="InterPro" id="IPR035948">
    <property type="entry name" value="YwqG-like_sf"/>
</dbReference>
<dbReference type="Proteomes" id="UP000284416">
    <property type="component" value="Unassembled WGS sequence"/>
</dbReference>
<dbReference type="Gene3D" id="2.30.320.10">
    <property type="entry name" value="YwqG-like"/>
    <property type="match status" value="1"/>
</dbReference>
<organism evidence="1 2">
    <name type="scientific">Neobacillus notoginsengisoli</name>
    <dbReference type="NCBI Taxonomy" id="1578198"/>
    <lineage>
        <taxon>Bacteria</taxon>
        <taxon>Bacillati</taxon>
        <taxon>Bacillota</taxon>
        <taxon>Bacilli</taxon>
        <taxon>Bacillales</taxon>
        <taxon>Bacillaceae</taxon>
        <taxon>Neobacillus</taxon>
    </lineage>
</organism>
<dbReference type="EMBL" id="QWEG01000008">
    <property type="protein sequence ID" value="RHW38899.1"/>
    <property type="molecule type" value="Genomic_DNA"/>
</dbReference>